<dbReference type="RefSeq" id="WP_096207242.1">
    <property type="nucleotide sequence ID" value="NZ_FZMP01000232.1"/>
</dbReference>
<evidence type="ECO:0000256" key="1">
    <source>
        <dbReference type="SAM" id="Phobius"/>
    </source>
</evidence>
<dbReference type="AlphaFoldDB" id="A0A284VU72"/>
<dbReference type="Pfam" id="PF09988">
    <property type="entry name" value="DUF2227"/>
    <property type="match status" value="1"/>
</dbReference>
<dbReference type="PANTHER" id="PTHR39085:SF1">
    <property type="entry name" value="SLL0924 PROTEIN"/>
    <property type="match status" value="1"/>
</dbReference>
<gene>
    <name evidence="2" type="ORF">MNV_820022</name>
</gene>
<dbReference type="InterPro" id="IPR019250">
    <property type="entry name" value="DUF2227_metal-bd"/>
</dbReference>
<keyword evidence="1" id="KW-0472">Membrane</keyword>
<evidence type="ECO:0000313" key="2">
    <source>
        <dbReference type="EMBL" id="SNQ62717.1"/>
    </source>
</evidence>
<feature type="transmembrane region" description="Helical" evidence="1">
    <location>
        <begin position="86"/>
        <end position="109"/>
    </location>
</feature>
<keyword evidence="3" id="KW-1185">Reference proteome</keyword>
<dbReference type="EMBL" id="FZMP01000232">
    <property type="protein sequence ID" value="SNQ62717.1"/>
    <property type="molecule type" value="Genomic_DNA"/>
</dbReference>
<dbReference type="Proteomes" id="UP000218615">
    <property type="component" value="Unassembled WGS sequence"/>
</dbReference>
<dbReference type="PANTHER" id="PTHR39085">
    <property type="entry name" value="SLL0924 PROTEIN"/>
    <property type="match status" value="1"/>
</dbReference>
<reference evidence="3" key="1">
    <citation type="submission" date="2017-06" db="EMBL/GenBank/DDBJ databases">
        <authorList>
            <person name="Cremers G."/>
        </authorList>
    </citation>
    <scope>NUCLEOTIDE SEQUENCE [LARGE SCALE GENOMIC DNA]</scope>
</reference>
<keyword evidence="1" id="KW-0812">Transmembrane</keyword>
<evidence type="ECO:0008006" key="4">
    <source>
        <dbReference type="Google" id="ProtNLM"/>
    </source>
</evidence>
<proteinExistence type="predicted"/>
<dbReference type="OrthoDB" id="147379at2157"/>
<name>A0A284VU72_9EURY</name>
<protein>
    <recommendedName>
        <fullName evidence="4">Metal-binding protein</fullName>
    </recommendedName>
</protein>
<feature type="transmembrane region" description="Helical" evidence="1">
    <location>
        <begin position="9"/>
        <end position="29"/>
    </location>
</feature>
<accession>A0A284VU72</accession>
<keyword evidence="1" id="KW-1133">Transmembrane helix</keyword>
<organism evidence="2 3">
    <name type="scientific">Candidatus Methanoperedens nitratireducens</name>
    <dbReference type="NCBI Taxonomy" id="1392998"/>
    <lineage>
        <taxon>Archaea</taxon>
        <taxon>Methanobacteriati</taxon>
        <taxon>Methanobacteriota</taxon>
        <taxon>Stenosarchaea group</taxon>
        <taxon>Methanomicrobia</taxon>
        <taxon>Methanosarcinales</taxon>
        <taxon>ANME-2 cluster</taxon>
        <taxon>Candidatus Methanoperedentaceae</taxon>
        <taxon>Candidatus Methanoperedens</taxon>
    </lineage>
</organism>
<feature type="transmembrane region" description="Helical" evidence="1">
    <location>
        <begin position="121"/>
        <end position="140"/>
    </location>
</feature>
<evidence type="ECO:0000313" key="3">
    <source>
        <dbReference type="Proteomes" id="UP000218615"/>
    </source>
</evidence>
<sequence>MPDYNTHRVFNYLTFLVISVLLFKLQVVITDMKLFLALGVGFYIGTDFITPDLDIESKAIKRWGRLKVIWLPYKWLFKHGQSSHNILYGAVVRIMYFSIIILGLYYLLFRSLPPETMISSVYVFIFLIGIITANALHIILDVLF</sequence>